<name>A0A8T2IDS5_9PIPI</name>
<accession>A0A8T2IDS5</accession>
<evidence type="ECO:0000313" key="3">
    <source>
        <dbReference type="EMBL" id="KAG8429857.1"/>
    </source>
</evidence>
<dbReference type="AlphaFoldDB" id="A0A8T2IDS5"/>
<keyword evidence="4" id="KW-1185">Reference proteome</keyword>
<comment type="caution">
    <text evidence="3">The sequence shown here is derived from an EMBL/GenBank/DDBJ whole genome shotgun (WGS) entry which is preliminary data.</text>
</comment>
<dbReference type="Pfam" id="PF01826">
    <property type="entry name" value="TIL"/>
    <property type="match status" value="1"/>
</dbReference>
<dbReference type="Gene3D" id="2.10.25.10">
    <property type="entry name" value="Laminin"/>
    <property type="match status" value="1"/>
</dbReference>
<dbReference type="SUPFAM" id="SSF57567">
    <property type="entry name" value="Serine protease inhibitors"/>
    <property type="match status" value="1"/>
</dbReference>
<feature type="domain" description="TIL" evidence="2">
    <location>
        <begin position="29"/>
        <end position="84"/>
    </location>
</feature>
<dbReference type="EMBL" id="JAACNH010002327">
    <property type="protein sequence ID" value="KAG8429857.1"/>
    <property type="molecule type" value="Genomic_DNA"/>
</dbReference>
<proteinExistence type="predicted"/>
<organism evidence="3 4">
    <name type="scientific">Hymenochirus boettgeri</name>
    <name type="common">Congo dwarf clawed frog</name>
    <dbReference type="NCBI Taxonomy" id="247094"/>
    <lineage>
        <taxon>Eukaryota</taxon>
        <taxon>Metazoa</taxon>
        <taxon>Chordata</taxon>
        <taxon>Craniata</taxon>
        <taxon>Vertebrata</taxon>
        <taxon>Euteleostomi</taxon>
        <taxon>Amphibia</taxon>
        <taxon>Batrachia</taxon>
        <taxon>Anura</taxon>
        <taxon>Pipoidea</taxon>
        <taxon>Pipidae</taxon>
        <taxon>Pipinae</taxon>
        <taxon>Hymenochirus</taxon>
    </lineage>
</organism>
<keyword evidence="1" id="KW-0732">Signal</keyword>
<reference evidence="3" key="1">
    <citation type="thesis" date="2020" institute="ProQuest LLC" country="789 East Eisenhower Parkway, Ann Arbor, MI, USA">
        <title>Comparative Genomics and Chromosome Evolution.</title>
        <authorList>
            <person name="Mudd A.B."/>
        </authorList>
    </citation>
    <scope>NUCLEOTIDE SEQUENCE</scope>
    <source>
        <strain evidence="3">Female2</strain>
        <tissue evidence="3">Blood</tissue>
    </source>
</reference>
<protein>
    <recommendedName>
        <fullName evidence="2">TIL domain-containing protein</fullName>
    </recommendedName>
</protein>
<evidence type="ECO:0000259" key="2">
    <source>
        <dbReference type="Pfam" id="PF01826"/>
    </source>
</evidence>
<feature type="chain" id="PRO_5035716389" description="TIL domain-containing protein" evidence="1">
    <location>
        <begin position="25"/>
        <end position="85"/>
    </location>
</feature>
<dbReference type="InterPro" id="IPR036084">
    <property type="entry name" value="Ser_inhib-like_sf"/>
</dbReference>
<sequence>MLRVCTALLICAVALNVLFSEVKGDCPYPHQIQKQCGPLCPPNCDNYKYDSIPCPLICVSGCFCNDGYVFQSGRSGPCVPTSECP</sequence>
<dbReference type="CDD" id="cd19941">
    <property type="entry name" value="TIL"/>
    <property type="match status" value="1"/>
</dbReference>
<dbReference type="OrthoDB" id="6236007at2759"/>
<evidence type="ECO:0000256" key="1">
    <source>
        <dbReference type="SAM" id="SignalP"/>
    </source>
</evidence>
<feature type="signal peptide" evidence="1">
    <location>
        <begin position="1"/>
        <end position="24"/>
    </location>
</feature>
<dbReference type="Proteomes" id="UP000812440">
    <property type="component" value="Unassembled WGS sequence"/>
</dbReference>
<dbReference type="InterPro" id="IPR002919">
    <property type="entry name" value="TIL_dom"/>
</dbReference>
<gene>
    <name evidence="3" type="ORF">GDO86_019021</name>
</gene>
<evidence type="ECO:0000313" key="4">
    <source>
        <dbReference type="Proteomes" id="UP000812440"/>
    </source>
</evidence>